<comment type="caution">
    <text evidence="3">The sequence shown here is derived from an EMBL/GenBank/DDBJ whole genome shotgun (WGS) entry which is preliminary data.</text>
</comment>
<accession>A0A8J2SKM4</accession>
<feature type="region of interest" description="Disordered" evidence="1">
    <location>
        <begin position="323"/>
        <end position="343"/>
    </location>
</feature>
<dbReference type="EMBL" id="CAKKNE010000003">
    <property type="protein sequence ID" value="CAH0372123.1"/>
    <property type="molecule type" value="Genomic_DNA"/>
</dbReference>
<feature type="compositionally biased region" description="Pro residues" evidence="1">
    <location>
        <begin position="326"/>
        <end position="343"/>
    </location>
</feature>
<feature type="signal peptide" evidence="2">
    <location>
        <begin position="1"/>
        <end position="17"/>
    </location>
</feature>
<dbReference type="Proteomes" id="UP000789595">
    <property type="component" value="Unassembled WGS sequence"/>
</dbReference>
<evidence type="ECO:0000313" key="4">
    <source>
        <dbReference type="Proteomes" id="UP000789595"/>
    </source>
</evidence>
<keyword evidence="2" id="KW-0732">Signal</keyword>
<proteinExistence type="predicted"/>
<sequence>MPRLCLALLLLAARAAAEPPDHDPCTCLSQSCGLSFGTVAQLDLTVPLDRLKIVPCVGDSDCEDAPQPVEGPYYEGCWTVADDPPFPSNELPVSLCAEPRRRRLLFANHVVNSAYVVTGDLAFDGITYETALASVDVFVAAVASLCGVDESAVSVVISQARRRHLSRRRLDDGETGSVKVEYTVAVETEYEAASASTLIEDSSPEDVSTAVNTAATKAGVDEEFADVETTAVGTPTTEVDDRCFFVRGTSQGSQFWTDGISLDDVGDNADEVFKCAAASLADVSPDRVELLKIEQGSPPMPQVIASFLIAVSGEAQALAVQRRLAGPPPPPPPVSPPGLPGLPPPLPGPFAGKTKADATAAIRACALKKKAPSVWQEASVDPFVGGKEAKIVPERPIPAGVQGCCWGSAGGNVGPIEPIEPIPLDPEANEGPPAPPPTPMEMTTTTTMTTAPYNSTA</sequence>
<dbReference type="AlphaFoldDB" id="A0A8J2SKM4"/>
<gene>
    <name evidence="3" type="ORF">PECAL_3P20990</name>
</gene>
<protein>
    <submittedName>
        <fullName evidence="3">Uncharacterized protein</fullName>
    </submittedName>
</protein>
<feature type="chain" id="PRO_5035324461" evidence="2">
    <location>
        <begin position="18"/>
        <end position="457"/>
    </location>
</feature>
<name>A0A8J2SKM4_9STRA</name>
<evidence type="ECO:0000256" key="2">
    <source>
        <dbReference type="SAM" id="SignalP"/>
    </source>
</evidence>
<feature type="compositionally biased region" description="Low complexity" evidence="1">
    <location>
        <begin position="440"/>
        <end position="457"/>
    </location>
</feature>
<feature type="region of interest" description="Disordered" evidence="1">
    <location>
        <begin position="417"/>
        <end position="457"/>
    </location>
</feature>
<evidence type="ECO:0000313" key="3">
    <source>
        <dbReference type="EMBL" id="CAH0372123.1"/>
    </source>
</evidence>
<organism evidence="3 4">
    <name type="scientific">Pelagomonas calceolata</name>
    <dbReference type="NCBI Taxonomy" id="35677"/>
    <lineage>
        <taxon>Eukaryota</taxon>
        <taxon>Sar</taxon>
        <taxon>Stramenopiles</taxon>
        <taxon>Ochrophyta</taxon>
        <taxon>Pelagophyceae</taxon>
        <taxon>Pelagomonadales</taxon>
        <taxon>Pelagomonadaceae</taxon>
        <taxon>Pelagomonas</taxon>
    </lineage>
</organism>
<evidence type="ECO:0000256" key="1">
    <source>
        <dbReference type="SAM" id="MobiDB-lite"/>
    </source>
</evidence>
<reference evidence="3" key="1">
    <citation type="submission" date="2021-11" db="EMBL/GenBank/DDBJ databases">
        <authorList>
            <consortium name="Genoscope - CEA"/>
            <person name="William W."/>
        </authorList>
    </citation>
    <scope>NUCLEOTIDE SEQUENCE</scope>
</reference>
<keyword evidence="4" id="KW-1185">Reference proteome</keyword>